<protein>
    <submittedName>
        <fullName evidence="1">Uncharacterized protein</fullName>
    </submittedName>
</protein>
<dbReference type="Proteomes" id="UP001153269">
    <property type="component" value="Unassembled WGS sequence"/>
</dbReference>
<dbReference type="EMBL" id="CADEAL010003587">
    <property type="protein sequence ID" value="CAB1445241.1"/>
    <property type="molecule type" value="Genomic_DNA"/>
</dbReference>
<name>A0A9N7YUT7_PLEPL</name>
<dbReference type="AlphaFoldDB" id="A0A9N7YUT7"/>
<evidence type="ECO:0000313" key="2">
    <source>
        <dbReference type="Proteomes" id="UP001153269"/>
    </source>
</evidence>
<reference evidence="1" key="1">
    <citation type="submission" date="2020-03" db="EMBL/GenBank/DDBJ databases">
        <authorList>
            <person name="Weist P."/>
        </authorList>
    </citation>
    <scope>NUCLEOTIDE SEQUENCE</scope>
</reference>
<organism evidence="1 2">
    <name type="scientific">Pleuronectes platessa</name>
    <name type="common">European plaice</name>
    <dbReference type="NCBI Taxonomy" id="8262"/>
    <lineage>
        <taxon>Eukaryota</taxon>
        <taxon>Metazoa</taxon>
        <taxon>Chordata</taxon>
        <taxon>Craniata</taxon>
        <taxon>Vertebrata</taxon>
        <taxon>Euteleostomi</taxon>
        <taxon>Actinopterygii</taxon>
        <taxon>Neopterygii</taxon>
        <taxon>Teleostei</taxon>
        <taxon>Neoteleostei</taxon>
        <taxon>Acanthomorphata</taxon>
        <taxon>Carangaria</taxon>
        <taxon>Pleuronectiformes</taxon>
        <taxon>Pleuronectoidei</taxon>
        <taxon>Pleuronectidae</taxon>
        <taxon>Pleuronectes</taxon>
    </lineage>
</organism>
<gene>
    <name evidence="1" type="ORF">PLEPLA_LOCUS32972</name>
</gene>
<sequence length="100" mass="11558">MIRQLGERLREATPHPECIVPPHSRAAPELSNWLPVVCRVGTGRRSWQRGDHTSSPRWACWHGAARGAIRGSVATSEYERWSLVVTYLLEERRDEVERKR</sequence>
<evidence type="ECO:0000313" key="1">
    <source>
        <dbReference type="EMBL" id="CAB1445241.1"/>
    </source>
</evidence>
<proteinExistence type="predicted"/>
<keyword evidence="2" id="KW-1185">Reference proteome</keyword>
<accession>A0A9N7YUT7</accession>
<comment type="caution">
    <text evidence="1">The sequence shown here is derived from an EMBL/GenBank/DDBJ whole genome shotgun (WGS) entry which is preliminary data.</text>
</comment>